<keyword evidence="2" id="KW-1185">Reference proteome</keyword>
<evidence type="ECO:0000313" key="2">
    <source>
        <dbReference type="Proteomes" id="UP000215002"/>
    </source>
</evidence>
<dbReference type="Proteomes" id="UP000215002">
    <property type="component" value="Chromosome"/>
</dbReference>
<organism evidence="1 2">
    <name type="scientific">Mucilaginibacter xinganensis</name>
    <dbReference type="NCBI Taxonomy" id="1234841"/>
    <lineage>
        <taxon>Bacteria</taxon>
        <taxon>Pseudomonadati</taxon>
        <taxon>Bacteroidota</taxon>
        <taxon>Sphingobacteriia</taxon>
        <taxon>Sphingobacteriales</taxon>
        <taxon>Sphingobacteriaceae</taxon>
        <taxon>Mucilaginibacter</taxon>
    </lineage>
</organism>
<accession>A0A223NTZ8</accession>
<name>A0A223NTZ8_9SPHI</name>
<dbReference type="EMBL" id="CP022743">
    <property type="protein sequence ID" value="ASU33240.1"/>
    <property type="molecule type" value="Genomic_DNA"/>
</dbReference>
<proteinExistence type="predicted"/>
<dbReference type="AlphaFoldDB" id="A0A223NTZ8"/>
<gene>
    <name evidence="1" type="ORF">MuYL_1342</name>
</gene>
<protein>
    <submittedName>
        <fullName evidence="1">Uncharacterized protein</fullName>
    </submittedName>
</protein>
<sequence>MHKNAAFFGHRIKQLINTGVIKLHLFTENQAITSGRNIQVSL</sequence>
<evidence type="ECO:0000313" key="1">
    <source>
        <dbReference type="EMBL" id="ASU33240.1"/>
    </source>
</evidence>
<dbReference type="KEGG" id="muc:MuYL_1342"/>
<reference evidence="1 2" key="1">
    <citation type="submission" date="2017-08" db="EMBL/GenBank/DDBJ databases">
        <title>Complete genome sequence of Mucilaginibacter sp. strain BJC16-A31.</title>
        <authorList>
            <consortium name="Henan University of Science and Technology"/>
            <person name="You X."/>
        </authorList>
    </citation>
    <scope>NUCLEOTIDE SEQUENCE [LARGE SCALE GENOMIC DNA]</scope>
    <source>
        <strain evidence="1 2">BJC16-A31</strain>
    </source>
</reference>